<feature type="domain" description="HD-GYP" evidence="1">
    <location>
        <begin position="162"/>
        <end position="357"/>
    </location>
</feature>
<dbReference type="EMBL" id="CP137555">
    <property type="protein sequence ID" value="WOX07142.1"/>
    <property type="molecule type" value="Genomic_DNA"/>
</dbReference>
<dbReference type="PROSITE" id="PS51832">
    <property type="entry name" value="HD_GYP"/>
    <property type="match status" value="1"/>
</dbReference>
<dbReference type="Pfam" id="PF13487">
    <property type="entry name" value="HD_5"/>
    <property type="match status" value="1"/>
</dbReference>
<protein>
    <submittedName>
        <fullName evidence="2">DUF3391 domain-containing protein</fullName>
    </submittedName>
</protein>
<dbReference type="Pfam" id="PF11871">
    <property type="entry name" value="DUF3391"/>
    <property type="match status" value="1"/>
</dbReference>
<proteinExistence type="predicted"/>
<dbReference type="SUPFAM" id="SSF109604">
    <property type="entry name" value="HD-domain/PDEase-like"/>
    <property type="match status" value="1"/>
</dbReference>
<evidence type="ECO:0000259" key="1">
    <source>
        <dbReference type="PROSITE" id="PS51832"/>
    </source>
</evidence>
<dbReference type="GO" id="GO:0008081">
    <property type="term" value="F:phosphoric diester hydrolase activity"/>
    <property type="evidence" value="ECO:0007669"/>
    <property type="project" value="UniProtKB-ARBA"/>
</dbReference>
<gene>
    <name evidence="2" type="ORF">R5R33_08410</name>
</gene>
<evidence type="ECO:0000313" key="2">
    <source>
        <dbReference type="EMBL" id="WOX07142.1"/>
    </source>
</evidence>
<keyword evidence="3" id="KW-1185">Reference proteome</keyword>
<dbReference type="Gene3D" id="1.10.3210.10">
    <property type="entry name" value="Hypothetical protein af1432"/>
    <property type="match status" value="1"/>
</dbReference>
<accession>A0AAU0N3R3</accession>
<dbReference type="InterPro" id="IPR021812">
    <property type="entry name" value="DUF3391"/>
</dbReference>
<dbReference type="PANTHER" id="PTHR43155:SF2">
    <property type="entry name" value="CYCLIC DI-GMP PHOSPHODIESTERASE PA4108"/>
    <property type="match status" value="1"/>
</dbReference>
<dbReference type="PANTHER" id="PTHR43155">
    <property type="entry name" value="CYCLIC DI-GMP PHOSPHODIESTERASE PA4108-RELATED"/>
    <property type="match status" value="1"/>
</dbReference>
<dbReference type="Proteomes" id="UP001302477">
    <property type="component" value="Chromosome"/>
</dbReference>
<reference evidence="2 3" key="1">
    <citation type="submission" date="2023-10" db="EMBL/GenBank/DDBJ databases">
        <title>Description of Microbulbifer bruguierae sp. nov., isolated from the sediments of mangrove plant Bruguiera sexangula and comparative genomic analyses of the genus Microbulbifer.</title>
        <authorList>
            <person name="Long M."/>
        </authorList>
    </citation>
    <scope>NUCLEOTIDE SEQUENCE [LARGE SCALE GENOMIC DNA]</scope>
    <source>
        <strain evidence="2 3">SPO729</strain>
    </source>
</reference>
<name>A0AAU0N3R3_9GAMM</name>
<dbReference type="KEGG" id="mpaf:R5R33_08410"/>
<dbReference type="InterPro" id="IPR003607">
    <property type="entry name" value="HD/PDEase_dom"/>
</dbReference>
<organism evidence="2 3">
    <name type="scientific">Microbulbifer pacificus</name>
    <dbReference type="NCBI Taxonomy" id="407164"/>
    <lineage>
        <taxon>Bacteria</taxon>
        <taxon>Pseudomonadati</taxon>
        <taxon>Pseudomonadota</taxon>
        <taxon>Gammaproteobacteria</taxon>
        <taxon>Cellvibrionales</taxon>
        <taxon>Microbulbiferaceae</taxon>
        <taxon>Microbulbifer</taxon>
    </lineage>
</organism>
<dbReference type="CDD" id="cd00077">
    <property type="entry name" value="HDc"/>
    <property type="match status" value="1"/>
</dbReference>
<dbReference type="RefSeq" id="WP_318955573.1">
    <property type="nucleotide sequence ID" value="NZ_CP137555.1"/>
</dbReference>
<evidence type="ECO:0000313" key="3">
    <source>
        <dbReference type="Proteomes" id="UP001302477"/>
    </source>
</evidence>
<dbReference type="AlphaFoldDB" id="A0AAU0N3R3"/>
<sequence length="460" mass="52504">MAIQQAKVFVEDLQRGMFVSRLDRPWTRTPFALQGFYIRDLEEIRQLQKYCRYVYVDVVKSVGDVGVKLRKITRAADEQSSSQQTPPAKGSYRRIPVAVDCKPVQIRHNSYAVPEPARREAHKARQLHDRIIRGMHEVMVQLQADRPLPTAQISQNVCQMVDSVLRSPDAFSWLARVREKDEHTYSHSVRASVWAVVFGRHIGLRRHELVQLGVATLLKDVGKLCLPDEVLKAERRDPRAELEYRKFVGYSVKLLSTDPNIDRQVINIVQCHKEQYDGSGYPRGLRGGQIPVLARMCGIVTFYDEATNPRGAEFPVPPSKAVAQLYELRDGAFQEQLVVEFIQSIGLYPTGTQVELSSGELAVVVEQSHQRRLKPKVMLVTDREKKLLEKPRLFDMAVDDDRKMALVNKGRKSLPEAGLITITQDLDPSQFPQINVAKVRDQYLFEQRLPAFIARFLPGR</sequence>
<dbReference type="InterPro" id="IPR037522">
    <property type="entry name" value="HD_GYP_dom"/>
</dbReference>